<reference evidence="2" key="1">
    <citation type="submission" date="2017-10" db="EMBL/GenBank/DDBJ databases">
        <title>Massilia psychrophilum sp. nov., a novel purple-pigmented bacterium isolated from Tianshan glacier, Xinjiang Municipality, China.</title>
        <authorList>
            <person name="Wang H."/>
        </authorList>
    </citation>
    <scope>NUCLEOTIDE SEQUENCE [LARGE SCALE GENOMIC DNA]</scope>
    <source>
        <strain evidence="2">B2</strain>
    </source>
</reference>
<feature type="transmembrane region" description="Helical" evidence="1">
    <location>
        <begin position="69"/>
        <end position="87"/>
    </location>
</feature>
<accession>A0A2D2DSU4</accession>
<feature type="transmembrane region" description="Helical" evidence="1">
    <location>
        <begin position="12"/>
        <end position="31"/>
    </location>
</feature>
<evidence type="ECO:0008006" key="4">
    <source>
        <dbReference type="Google" id="ProtNLM"/>
    </source>
</evidence>
<evidence type="ECO:0000256" key="1">
    <source>
        <dbReference type="SAM" id="Phobius"/>
    </source>
</evidence>
<dbReference type="EMBL" id="CP024608">
    <property type="protein sequence ID" value="ATQ78050.1"/>
    <property type="molecule type" value="Genomic_DNA"/>
</dbReference>
<dbReference type="OrthoDB" id="8595007at2"/>
<dbReference type="RefSeq" id="WP_099880738.1">
    <property type="nucleotide sequence ID" value="NZ_CP024608.1"/>
</dbReference>
<name>A0A2D2DSU4_9BURK</name>
<evidence type="ECO:0000313" key="2">
    <source>
        <dbReference type="EMBL" id="ATQ78050.1"/>
    </source>
</evidence>
<dbReference type="Pfam" id="PF10754">
    <property type="entry name" value="DUF2569"/>
    <property type="match status" value="1"/>
</dbReference>
<keyword evidence="3" id="KW-1185">Reference proteome</keyword>
<dbReference type="Proteomes" id="UP000229897">
    <property type="component" value="Chromosome"/>
</dbReference>
<keyword evidence="1" id="KW-1133">Transmembrane helix</keyword>
<keyword evidence="1" id="KW-0472">Membrane</keyword>
<dbReference type="KEGG" id="mass:CR152_28735"/>
<sequence>MSELKKDLEGLNGWLLMVGIGVLFTPLRMLFQLPELYVNLFGSAHWVAMTTPGTGAYHSAWKPLIFTEVAFNCGMLLTSFVLVYLFFSKKRGFPMLFIVLHVAGILFMVCESMIVHLILPAEPLFDPATSTDLVRSLLMALIWVPYMLVSERVEQTFVE</sequence>
<dbReference type="AlphaFoldDB" id="A0A2D2DSU4"/>
<feature type="transmembrane region" description="Helical" evidence="1">
    <location>
        <begin position="133"/>
        <end position="149"/>
    </location>
</feature>
<organism evidence="2 3">
    <name type="scientific">Massilia violaceinigra</name>
    <dbReference type="NCBI Taxonomy" id="2045208"/>
    <lineage>
        <taxon>Bacteria</taxon>
        <taxon>Pseudomonadati</taxon>
        <taxon>Pseudomonadota</taxon>
        <taxon>Betaproteobacteria</taxon>
        <taxon>Burkholderiales</taxon>
        <taxon>Oxalobacteraceae</taxon>
        <taxon>Telluria group</taxon>
        <taxon>Massilia</taxon>
    </lineage>
</organism>
<evidence type="ECO:0000313" key="3">
    <source>
        <dbReference type="Proteomes" id="UP000229897"/>
    </source>
</evidence>
<protein>
    <recommendedName>
        <fullName evidence="4">DUF2569 domain-containing protein</fullName>
    </recommendedName>
</protein>
<keyword evidence="1" id="KW-0812">Transmembrane</keyword>
<dbReference type="InterPro" id="IPR019690">
    <property type="entry name" value="DUF2569"/>
</dbReference>
<gene>
    <name evidence="2" type="ORF">CR152_28735</name>
</gene>
<feature type="transmembrane region" description="Helical" evidence="1">
    <location>
        <begin position="99"/>
        <end position="121"/>
    </location>
</feature>
<proteinExistence type="predicted"/>